<accession>C3JCI1</accession>
<name>C3JCI1_POREA</name>
<evidence type="ECO:0000313" key="3">
    <source>
        <dbReference type="Proteomes" id="UP000004295"/>
    </source>
</evidence>
<comment type="caution">
    <text evidence="2">The sequence shown here is derived from an EMBL/GenBank/DDBJ whole genome shotgun (WGS) entry which is preliminary data.</text>
</comment>
<dbReference type="eggNOG" id="COG3209">
    <property type="taxonomic scope" value="Bacteria"/>
</dbReference>
<gene>
    <name evidence="2" type="ORF">POREN0001_0126</name>
</gene>
<dbReference type="InterPro" id="IPR028899">
    <property type="entry name" value="Tox-URI2_dom"/>
</dbReference>
<proteinExistence type="predicted"/>
<protein>
    <recommendedName>
        <fullName evidence="1">Tox-URI2 domain-containing protein</fullName>
    </recommendedName>
</protein>
<dbReference type="Pfam" id="PF15653">
    <property type="entry name" value="Tox-URI2"/>
    <property type="match status" value="1"/>
</dbReference>
<feature type="domain" description="Tox-URI2" evidence="1">
    <location>
        <begin position="35"/>
        <end position="105"/>
    </location>
</feature>
<dbReference type="AlphaFoldDB" id="C3JCI1"/>
<reference evidence="2 3" key="1">
    <citation type="submission" date="2009-04" db="EMBL/GenBank/DDBJ databases">
        <authorList>
            <person name="Sebastian Y."/>
            <person name="Madupu R."/>
            <person name="Durkin A.S."/>
            <person name="Torralba M."/>
            <person name="Methe B."/>
            <person name="Sutton G.G."/>
            <person name="Strausberg R.L."/>
            <person name="Nelson K.E."/>
        </authorList>
    </citation>
    <scope>NUCLEOTIDE SEQUENCE [LARGE SCALE GENOMIC DNA]</scope>
    <source>
        <strain evidence="3">ATCC 35406 / BCRC 14492 / JCM 8526 / NCTC 13058 / HG 370</strain>
    </source>
</reference>
<dbReference type="Proteomes" id="UP000004295">
    <property type="component" value="Unassembled WGS sequence"/>
</dbReference>
<evidence type="ECO:0000259" key="1">
    <source>
        <dbReference type="Pfam" id="PF15653"/>
    </source>
</evidence>
<keyword evidence="3" id="KW-1185">Reference proteome</keyword>
<organism evidence="2 3">
    <name type="scientific">Porphyromonas endodontalis (strain ATCC 35406 / DSM 24491 / JCM 8526 / CCUG 16442 / BCRC 14492 / NCTC 13058 / HG 370)</name>
    <name type="common">Bacteroides endodontalis</name>
    <dbReference type="NCBI Taxonomy" id="553175"/>
    <lineage>
        <taxon>Bacteria</taxon>
        <taxon>Pseudomonadati</taxon>
        <taxon>Bacteroidota</taxon>
        <taxon>Bacteroidia</taxon>
        <taxon>Bacteroidales</taxon>
        <taxon>Porphyromonadaceae</taxon>
        <taxon>Porphyromonas</taxon>
    </lineage>
</organism>
<dbReference type="EMBL" id="ACNN01000032">
    <property type="protein sequence ID" value="EEN82131.1"/>
    <property type="molecule type" value="Genomic_DNA"/>
</dbReference>
<evidence type="ECO:0000313" key="2">
    <source>
        <dbReference type="EMBL" id="EEN82131.1"/>
    </source>
</evidence>
<sequence>MYAYVRDVNNRIDPLGLDDLYALVARKDGWYPVFEYGKKNPIGEMFLKEGDLWKIGTSKDALKRYTQKYLEGVGVEMKILHTDISRKATLLLERMKIKGYEAWKGFLPPGNKCHH</sequence>